<keyword evidence="3" id="KW-1185">Reference proteome</keyword>
<comment type="caution">
    <text evidence="2">The sequence shown here is derived from an EMBL/GenBank/DDBJ whole genome shotgun (WGS) entry which is preliminary data.</text>
</comment>
<evidence type="ECO:0000313" key="3">
    <source>
        <dbReference type="Proteomes" id="UP000653454"/>
    </source>
</evidence>
<proteinExistence type="predicted"/>
<reference evidence="2" key="1">
    <citation type="submission" date="2020-11" db="EMBL/GenBank/DDBJ databases">
        <authorList>
            <person name="Whiteford S."/>
        </authorList>
    </citation>
    <scope>NUCLEOTIDE SEQUENCE</scope>
</reference>
<name>A0A8S4FEZ2_PLUXY</name>
<evidence type="ECO:0000313" key="2">
    <source>
        <dbReference type="EMBL" id="CAG9126778.1"/>
    </source>
</evidence>
<dbReference type="EMBL" id="CAJHNJ030000033">
    <property type="protein sequence ID" value="CAG9126778.1"/>
    <property type="molecule type" value="Genomic_DNA"/>
</dbReference>
<organism evidence="2 3">
    <name type="scientific">Plutella xylostella</name>
    <name type="common">Diamondback moth</name>
    <name type="synonym">Plutella maculipennis</name>
    <dbReference type="NCBI Taxonomy" id="51655"/>
    <lineage>
        <taxon>Eukaryota</taxon>
        <taxon>Metazoa</taxon>
        <taxon>Ecdysozoa</taxon>
        <taxon>Arthropoda</taxon>
        <taxon>Hexapoda</taxon>
        <taxon>Insecta</taxon>
        <taxon>Pterygota</taxon>
        <taxon>Neoptera</taxon>
        <taxon>Endopterygota</taxon>
        <taxon>Lepidoptera</taxon>
        <taxon>Glossata</taxon>
        <taxon>Ditrysia</taxon>
        <taxon>Yponomeutoidea</taxon>
        <taxon>Plutellidae</taxon>
        <taxon>Plutella</taxon>
    </lineage>
</organism>
<gene>
    <name evidence="2" type="ORF">PLXY2_LOCUS8725</name>
</gene>
<protein>
    <submittedName>
        <fullName evidence="2">(diamondback moth) hypothetical protein</fullName>
    </submittedName>
</protein>
<evidence type="ECO:0000256" key="1">
    <source>
        <dbReference type="SAM" id="MobiDB-lite"/>
    </source>
</evidence>
<dbReference type="AlphaFoldDB" id="A0A8S4FEZ2"/>
<dbReference type="Proteomes" id="UP000653454">
    <property type="component" value="Unassembled WGS sequence"/>
</dbReference>
<accession>A0A8S4FEZ2</accession>
<feature type="region of interest" description="Disordered" evidence="1">
    <location>
        <begin position="117"/>
        <end position="140"/>
    </location>
</feature>
<sequence length="140" mass="15662">MSVSVRVVEAPRPRGPYTYSSSPRALYNNAKLKRDPPCGDHEQANAAWDALLLDLGRVAGTGWMRKAEDRVLWRYVRPSNHARMYISGGISGGGKTFTLRPRCHGDHRHARRSKTYNLTSTRGPNRCPGEEQRGLTSVTN</sequence>